<evidence type="ECO:0000256" key="3">
    <source>
        <dbReference type="ARBA" id="ARBA00022574"/>
    </source>
</evidence>
<dbReference type="GO" id="GO:0030170">
    <property type="term" value="F:pyridoxal phosphate binding"/>
    <property type="evidence" value="ECO:0007669"/>
    <property type="project" value="InterPro"/>
</dbReference>
<dbReference type="KEGG" id="clup:CLUP02_07996"/>
<dbReference type="Pfam" id="PF00155">
    <property type="entry name" value="Aminotran_1_2"/>
    <property type="match status" value="1"/>
</dbReference>
<evidence type="ECO:0000259" key="7">
    <source>
        <dbReference type="Pfam" id="PF00155"/>
    </source>
</evidence>
<gene>
    <name evidence="8" type="ORF">CLUP02_07996</name>
</gene>
<dbReference type="Proteomes" id="UP000830671">
    <property type="component" value="Chromosome 4"/>
</dbReference>
<dbReference type="PROSITE" id="PS50294">
    <property type="entry name" value="WD_REPEATS_REGION"/>
    <property type="match status" value="1"/>
</dbReference>
<dbReference type="GeneID" id="73341998"/>
<dbReference type="InterPro" id="IPR001680">
    <property type="entry name" value="WD40_rpt"/>
</dbReference>
<sequence length="774" mass="84154">MASGKHVIKPSSRALANLESGGFIDLENEASKLPQYDPATCPDGVIDLSGAINATRYGDVMGPKDMMAFGMCDPGEGIMVITPTYIMFPHDLCARAGVSLIKVNPEPIESQFDEKSAPLLIEEISRAYIAALADGIVPKALLLCNPSNPCGRTYPSTSLVEIARFCGQKNMHLLSDEIYAMSTFAGITDADGQTLPPFTSVLSIQDDPPRGVLAENIHCMYGASKDFGCGGLRLGFLVTRNELLWRSLRRLVLFTWVSTFSTAFFTHFLLDEEAVGRHLKIYRERLEAQYRLTTQLLKESGIPFVPANSGVFIFIKLTAWLDHGEHSAERDGSREMRLCRYLLHEAGVFLSPGELSLSTVPGCFRLVYTDKREYMPIAIQRLAKALEELKLRPASQSSSSSMSGQNIKGTMNVAEDLTRVSRRTSIARFLLCPSPGTYILTGSADRNIRLYNPASHNQPQRYSSAINSSKTPGTTKPAVPEARLIQTYTAHGYEVLDLSVSSDNERFASVGGDRAAFLWDVATAKTIRRFGGNAHGHTARVNCVSFAGDGDSLVISGGFDTSVRVWDAKSNSAKPIQVLDEAKDAITALAVRDAEVIAGSVDGRVRSYDVRMGRCVTDVIGASVTSLKLTRDGKAMLVGSLDSKIRLMDRESGTCLKTYADDGWRNEELRVQAVLGSKEKYVIAGDELTAGTGPSGLNGDGKIWAWDLLTGKLVATVRVPCPEGFEPKKRMLGKDGKEKERSNVISCMAWRADGWGDQFCVGGTSGIATVFGSL</sequence>
<evidence type="ECO:0000256" key="1">
    <source>
        <dbReference type="ARBA" id="ARBA00004496"/>
    </source>
</evidence>
<accession>A0A9Q8WG75</accession>
<dbReference type="InterPro" id="IPR015424">
    <property type="entry name" value="PyrdxlP-dep_Trfase"/>
</dbReference>
<dbReference type="InterPro" id="IPR015422">
    <property type="entry name" value="PyrdxlP-dep_Trfase_small"/>
</dbReference>
<dbReference type="InterPro" id="IPR004839">
    <property type="entry name" value="Aminotransferase_I/II_large"/>
</dbReference>
<dbReference type="GO" id="GO:0005737">
    <property type="term" value="C:cytoplasm"/>
    <property type="evidence" value="ECO:0007669"/>
    <property type="project" value="UniProtKB-SubCell"/>
</dbReference>
<dbReference type="CDD" id="cd00609">
    <property type="entry name" value="AAT_like"/>
    <property type="match status" value="1"/>
</dbReference>
<dbReference type="InterPro" id="IPR015421">
    <property type="entry name" value="PyrdxlP-dep_Trfase_major"/>
</dbReference>
<dbReference type="Gene3D" id="2.130.10.10">
    <property type="entry name" value="YVTN repeat-like/Quinoprotein amine dehydrogenase"/>
    <property type="match status" value="1"/>
</dbReference>
<dbReference type="InterPro" id="IPR051980">
    <property type="entry name" value="WD_repeat_MORG1"/>
</dbReference>
<comment type="subcellular location">
    <subcellularLocation>
        <location evidence="1">Cytoplasm</location>
    </subcellularLocation>
</comment>
<feature type="repeat" description="WD" evidence="6">
    <location>
        <begin position="534"/>
        <end position="576"/>
    </location>
</feature>
<keyword evidence="9" id="KW-1185">Reference proteome</keyword>
<dbReference type="PRINTS" id="PR00753">
    <property type="entry name" value="ACCSYNTHASE"/>
</dbReference>
<proteinExistence type="inferred from homology"/>
<dbReference type="SUPFAM" id="SSF50978">
    <property type="entry name" value="WD40 repeat-like"/>
    <property type="match status" value="1"/>
</dbReference>
<evidence type="ECO:0000256" key="2">
    <source>
        <dbReference type="ARBA" id="ARBA00022490"/>
    </source>
</evidence>
<dbReference type="InterPro" id="IPR036322">
    <property type="entry name" value="WD40_repeat_dom_sf"/>
</dbReference>
<keyword evidence="3 6" id="KW-0853">WD repeat</keyword>
<dbReference type="GO" id="GO:0071013">
    <property type="term" value="C:catalytic step 2 spliceosome"/>
    <property type="evidence" value="ECO:0007669"/>
    <property type="project" value="TreeGrafter"/>
</dbReference>
<dbReference type="RefSeq" id="XP_049144131.1">
    <property type="nucleotide sequence ID" value="XM_049286988.1"/>
</dbReference>
<dbReference type="InterPro" id="IPR019775">
    <property type="entry name" value="WD40_repeat_CS"/>
</dbReference>
<dbReference type="PROSITE" id="PS00678">
    <property type="entry name" value="WD_REPEATS_1"/>
    <property type="match status" value="1"/>
</dbReference>
<name>A0A9Q8WG75_9PEZI</name>
<feature type="domain" description="Aminotransferase class I/classII large" evidence="7">
    <location>
        <begin position="67"/>
        <end position="382"/>
    </location>
</feature>
<evidence type="ECO:0000256" key="5">
    <source>
        <dbReference type="ARBA" id="ARBA00038145"/>
    </source>
</evidence>
<dbReference type="PANTHER" id="PTHR22842:SF3">
    <property type="entry name" value="WD REPEAT DOMAIN-CONTAINING PROTEIN 83"/>
    <property type="match status" value="1"/>
</dbReference>
<evidence type="ECO:0000256" key="6">
    <source>
        <dbReference type="PROSITE-ProRule" id="PRU00221"/>
    </source>
</evidence>
<dbReference type="SUPFAM" id="SSF53383">
    <property type="entry name" value="PLP-dependent transferases"/>
    <property type="match status" value="1"/>
</dbReference>
<dbReference type="PROSITE" id="PS50082">
    <property type="entry name" value="WD_REPEATS_2"/>
    <property type="match status" value="2"/>
</dbReference>
<dbReference type="InterPro" id="IPR015943">
    <property type="entry name" value="WD40/YVTN_repeat-like_dom_sf"/>
</dbReference>
<organism evidence="8 9">
    <name type="scientific">Colletotrichum lupini</name>
    <dbReference type="NCBI Taxonomy" id="145971"/>
    <lineage>
        <taxon>Eukaryota</taxon>
        <taxon>Fungi</taxon>
        <taxon>Dikarya</taxon>
        <taxon>Ascomycota</taxon>
        <taxon>Pezizomycotina</taxon>
        <taxon>Sordariomycetes</taxon>
        <taxon>Hypocreomycetidae</taxon>
        <taxon>Glomerellales</taxon>
        <taxon>Glomerellaceae</taxon>
        <taxon>Colletotrichum</taxon>
        <taxon>Colletotrichum acutatum species complex</taxon>
    </lineage>
</organism>
<evidence type="ECO:0000313" key="9">
    <source>
        <dbReference type="Proteomes" id="UP000830671"/>
    </source>
</evidence>
<dbReference type="GO" id="GO:0000398">
    <property type="term" value="P:mRNA splicing, via spliceosome"/>
    <property type="evidence" value="ECO:0007669"/>
    <property type="project" value="TreeGrafter"/>
</dbReference>
<feature type="repeat" description="WD" evidence="6">
    <location>
        <begin position="488"/>
        <end position="529"/>
    </location>
</feature>
<dbReference type="Gene3D" id="3.40.640.10">
    <property type="entry name" value="Type I PLP-dependent aspartate aminotransferase-like (Major domain)"/>
    <property type="match status" value="1"/>
</dbReference>
<dbReference type="EMBL" id="CP019476">
    <property type="protein sequence ID" value="UQC82508.1"/>
    <property type="molecule type" value="Genomic_DNA"/>
</dbReference>
<reference evidence="8" key="1">
    <citation type="journal article" date="2021" name="Mol. Plant Microbe Interact.">
        <title>Complete Genome Sequence of the Plant-Pathogenic Fungus Colletotrichum lupini.</title>
        <authorList>
            <person name="Baroncelli R."/>
            <person name="Pensec F."/>
            <person name="Da Lio D."/>
            <person name="Boufleur T."/>
            <person name="Vicente I."/>
            <person name="Sarrocco S."/>
            <person name="Picot A."/>
            <person name="Baraldi E."/>
            <person name="Sukno S."/>
            <person name="Thon M."/>
            <person name="Le Floch G."/>
        </authorList>
    </citation>
    <scope>NUCLEOTIDE SEQUENCE</scope>
    <source>
        <strain evidence="8">IMI 504893</strain>
    </source>
</reference>
<dbReference type="AlphaFoldDB" id="A0A9Q8WG75"/>
<keyword evidence="2" id="KW-0963">Cytoplasm</keyword>
<evidence type="ECO:0000313" key="8">
    <source>
        <dbReference type="EMBL" id="UQC82508.1"/>
    </source>
</evidence>
<keyword evidence="4" id="KW-0677">Repeat</keyword>
<dbReference type="PANTHER" id="PTHR22842">
    <property type="entry name" value="WD40 REPEAT PROTEIN"/>
    <property type="match status" value="1"/>
</dbReference>
<dbReference type="SMART" id="SM00320">
    <property type="entry name" value="WD40"/>
    <property type="match status" value="5"/>
</dbReference>
<protein>
    <submittedName>
        <fullName evidence="8">WD domain-containing protein</fullName>
    </submittedName>
</protein>
<evidence type="ECO:0000256" key="4">
    <source>
        <dbReference type="ARBA" id="ARBA00022737"/>
    </source>
</evidence>
<dbReference type="Pfam" id="PF00400">
    <property type="entry name" value="WD40"/>
    <property type="match status" value="2"/>
</dbReference>
<comment type="similarity">
    <text evidence="5">Belongs to the WD repeat MORG1 family.</text>
</comment>
<dbReference type="Gene3D" id="3.90.1150.10">
    <property type="entry name" value="Aspartate Aminotransferase, domain 1"/>
    <property type="match status" value="1"/>
</dbReference>